<evidence type="ECO:0000313" key="2">
    <source>
        <dbReference type="EMBL" id="DAD92547.1"/>
    </source>
</evidence>
<name>A0A8S5NEM2_9CAUD</name>
<reference evidence="2" key="1">
    <citation type="journal article" date="2021" name="Proc. Natl. Acad. Sci. U.S.A.">
        <title>A Catalog of Tens of Thousands of Viruses from Human Metagenomes Reveals Hidden Associations with Chronic Diseases.</title>
        <authorList>
            <person name="Tisza M.J."/>
            <person name="Buck C.B."/>
        </authorList>
    </citation>
    <scope>NUCLEOTIDE SEQUENCE</scope>
    <source>
        <strain evidence="2">Ct5Tq8</strain>
    </source>
</reference>
<keyword evidence="1" id="KW-1133">Transmembrane helix</keyword>
<keyword evidence="1" id="KW-0812">Transmembrane</keyword>
<feature type="transmembrane region" description="Helical" evidence="1">
    <location>
        <begin position="12"/>
        <end position="30"/>
    </location>
</feature>
<keyword evidence="1" id="KW-0472">Membrane</keyword>
<accession>A0A8S5NEM2</accession>
<sequence length="32" mass="3561">MIRNSPSSSHPLSVIMASYLHLATLLFSFLNI</sequence>
<proteinExistence type="predicted"/>
<protein>
    <submittedName>
        <fullName evidence="2">Uncharacterized protein</fullName>
    </submittedName>
</protein>
<evidence type="ECO:0000256" key="1">
    <source>
        <dbReference type="SAM" id="Phobius"/>
    </source>
</evidence>
<dbReference type="EMBL" id="BK015138">
    <property type="protein sequence ID" value="DAD92547.1"/>
    <property type="molecule type" value="Genomic_DNA"/>
</dbReference>
<organism evidence="2">
    <name type="scientific">Myoviridae sp. ct5Tq8</name>
    <dbReference type="NCBI Taxonomy" id="2826612"/>
    <lineage>
        <taxon>Viruses</taxon>
        <taxon>Duplodnaviria</taxon>
        <taxon>Heunggongvirae</taxon>
        <taxon>Uroviricota</taxon>
        <taxon>Caudoviricetes</taxon>
    </lineage>
</organism>